<dbReference type="Proteomes" id="UP000245793">
    <property type="component" value="Unassembled WGS sequence"/>
</dbReference>
<accession>A0A2U1E4S0</accession>
<dbReference type="InterPro" id="IPR036188">
    <property type="entry name" value="FAD/NAD-bd_sf"/>
</dbReference>
<keyword evidence="8" id="KW-1185">Reference proteome</keyword>
<dbReference type="AlphaFoldDB" id="A0A2U1E4S0"/>
<evidence type="ECO:0000256" key="3">
    <source>
        <dbReference type="ARBA" id="ARBA00022630"/>
    </source>
</evidence>
<dbReference type="PANTHER" id="PTHR42913:SF9">
    <property type="entry name" value="SLR1591 PROTEIN"/>
    <property type="match status" value="1"/>
</dbReference>
<keyword evidence="3" id="KW-0285">Flavoprotein</keyword>
<name>A0A2U1E4S0_9FIRM</name>
<evidence type="ECO:0000256" key="2">
    <source>
        <dbReference type="ARBA" id="ARBA00005272"/>
    </source>
</evidence>
<dbReference type="Pfam" id="PF07992">
    <property type="entry name" value="Pyr_redox_2"/>
    <property type="match status" value="1"/>
</dbReference>
<dbReference type="EMBL" id="QEKV01000003">
    <property type="protein sequence ID" value="PVY94937.1"/>
    <property type="molecule type" value="Genomic_DNA"/>
</dbReference>
<proteinExistence type="inferred from homology"/>
<dbReference type="RefSeq" id="WP_116479935.1">
    <property type="nucleotide sequence ID" value="NZ_QEKV01000003.1"/>
</dbReference>
<keyword evidence="4" id="KW-0274">FAD</keyword>
<comment type="similarity">
    <text evidence="2">Belongs to the NADH dehydrogenase family.</text>
</comment>
<evidence type="ECO:0000259" key="6">
    <source>
        <dbReference type="Pfam" id="PF07992"/>
    </source>
</evidence>
<comment type="caution">
    <text evidence="7">The sequence shown here is derived from an EMBL/GenBank/DDBJ whole genome shotgun (WGS) entry which is preliminary data.</text>
</comment>
<evidence type="ECO:0000313" key="8">
    <source>
        <dbReference type="Proteomes" id="UP000245793"/>
    </source>
</evidence>
<gene>
    <name evidence="7" type="ORF">C7381_103177</name>
</gene>
<dbReference type="InterPro" id="IPR051169">
    <property type="entry name" value="NADH-Q_oxidoreductase"/>
</dbReference>
<reference evidence="7 8" key="1">
    <citation type="submission" date="2018-04" db="EMBL/GenBank/DDBJ databases">
        <title>Genomic Encyclopedia of Type Strains, Phase IV (KMG-IV): sequencing the most valuable type-strain genomes for metagenomic binning, comparative biology and taxonomic classification.</title>
        <authorList>
            <person name="Goeker M."/>
        </authorList>
    </citation>
    <scope>NUCLEOTIDE SEQUENCE [LARGE SCALE GENOMIC DNA]</scope>
    <source>
        <strain evidence="7 8">DSM 20705</strain>
    </source>
</reference>
<evidence type="ECO:0000256" key="1">
    <source>
        <dbReference type="ARBA" id="ARBA00001974"/>
    </source>
</evidence>
<sequence length="356" mass="40731">MKNLILAGGGHGHINILKRLIKSPLKDINITLITDYGRQYYSGMLSGFVEGIYTEDEISFDVRELSKRANVNYVEEEIISIDKNKKVVTTENDEYSYDFLSINLGSMANVNFPVDDNGVLNVKPISELIETKESFLKKGFKDEVKKIYFIGGGASGVELAFSFREAFKNFDITIITSGEILENFNEKSRKKVRKLLNKKNINLVEGSFVTEIKNHTIITESVNYEFDYVFLTSGFKGVDVKYIDFDVDNRNYVTVDERLMVDESTFSMGDSANIYKYPNLTKAGVFAIREAPFLLENLMSALKNSGDKKSYEPQLKYLQILNCGGKKAIMNYGKFSFYGRLSWWLKDKIDRKYMEI</sequence>
<dbReference type="GO" id="GO:0003955">
    <property type="term" value="F:NAD(P)H dehydrogenase (quinone) activity"/>
    <property type="evidence" value="ECO:0007669"/>
    <property type="project" value="TreeGrafter"/>
</dbReference>
<dbReference type="PANTHER" id="PTHR42913">
    <property type="entry name" value="APOPTOSIS-INDUCING FACTOR 1"/>
    <property type="match status" value="1"/>
</dbReference>
<dbReference type="Gene3D" id="3.50.50.100">
    <property type="match status" value="1"/>
</dbReference>
<evidence type="ECO:0000313" key="7">
    <source>
        <dbReference type="EMBL" id="PVY94937.1"/>
    </source>
</evidence>
<protein>
    <submittedName>
        <fullName evidence="7">NADH dehydrogenase FAD-containing subunit</fullName>
    </submittedName>
</protein>
<evidence type="ECO:0000256" key="5">
    <source>
        <dbReference type="ARBA" id="ARBA00023002"/>
    </source>
</evidence>
<comment type="cofactor">
    <cofactor evidence="1">
        <name>FAD</name>
        <dbReference type="ChEBI" id="CHEBI:57692"/>
    </cofactor>
</comment>
<dbReference type="GO" id="GO:0019646">
    <property type="term" value="P:aerobic electron transport chain"/>
    <property type="evidence" value="ECO:0007669"/>
    <property type="project" value="TreeGrafter"/>
</dbReference>
<evidence type="ECO:0000256" key="4">
    <source>
        <dbReference type="ARBA" id="ARBA00022827"/>
    </source>
</evidence>
<keyword evidence="5" id="KW-0560">Oxidoreductase</keyword>
<dbReference type="SUPFAM" id="SSF51905">
    <property type="entry name" value="FAD/NAD(P)-binding domain"/>
    <property type="match status" value="2"/>
</dbReference>
<dbReference type="InterPro" id="IPR023753">
    <property type="entry name" value="FAD/NAD-binding_dom"/>
</dbReference>
<organism evidence="7 8">
    <name type="scientific">Ezakiella coagulans</name>
    <dbReference type="NCBI Taxonomy" id="46507"/>
    <lineage>
        <taxon>Bacteria</taxon>
        <taxon>Bacillati</taxon>
        <taxon>Bacillota</taxon>
        <taxon>Tissierellia</taxon>
        <taxon>Ezakiella</taxon>
    </lineage>
</organism>
<feature type="domain" description="FAD/NAD(P)-binding" evidence="6">
    <location>
        <begin position="4"/>
        <end position="279"/>
    </location>
</feature>